<organism evidence="1 2">
    <name type="scientific">Rehmannia glutinosa</name>
    <name type="common">Chinese foxglove</name>
    <dbReference type="NCBI Taxonomy" id="99300"/>
    <lineage>
        <taxon>Eukaryota</taxon>
        <taxon>Viridiplantae</taxon>
        <taxon>Streptophyta</taxon>
        <taxon>Embryophyta</taxon>
        <taxon>Tracheophyta</taxon>
        <taxon>Spermatophyta</taxon>
        <taxon>Magnoliopsida</taxon>
        <taxon>eudicotyledons</taxon>
        <taxon>Gunneridae</taxon>
        <taxon>Pentapetalae</taxon>
        <taxon>asterids</taxon>
        <taxon>lamiids</taxon>
        <taxon>Lamiales</taxon>
        <taxon>Orobanchaceae</taxon>
        <taxon>Rehmannieae</taxon>
        <taxon>Rehmannia</taxon>
    </lineage>
</organism>
<sequence length="188" mass="22449">MYQDLRKIFWWRNMKRSIGSFVQRRMTRQQVKAEHQRPSGLLKPLEIPEWKWEHITMDFVTGLPRTTRGNEAIWVIVDRMTKSAHFLPVKMTYKLDKLAQIYQATIKMAPYEALYGRKCRSPLYWDKVGEKRIIGPDIVEKTVEKIDLIKNRIKIAQDRQKSYVDKRRKDLVFQIGDKVFLKIPTNPT</sequence>
<proteinExistence type="predicted"/>
<reference evidence="1 2" key="1">
    <citation type="journal article" date="2021" name="Comput. Struct. Biotechnol. J.">
        <title>De novo genome assembly of the potent medicinal plant Rehmannia glutinosa using nanopore technology.</title>
        <authorList>
            <person name="Ma L."/>
            <person name="Dong C."/>
            <person name="Song C."/>
            <person name="Wang X."/>
            <person name="Zheng X."/>
            <person name="Niu Y."/>
            <person name="Chen S."/>
            <person name="Feng W."/>
        </authorList>
    </citation>
    <scope>NUCLEOTIDE SEQUENCE [LARGE SCALE GENOMIC DNA]</scope>
    <source>
        <strain evidence="1">DH-2019</strain>
    </source>
</reference>
<dbReference type="Proteomes" id="UP001318860">
    <property type="component" value="Unassembled WGS sequence"/>
</dbReference>
<accession>A0ABR0W014</accession>
<protein>
    <recommendedName>
        <fullName evidence="3">Retrotransposon protein, putative, Ty3-gypsy subclass</fullName>
    </recommendedName>
</protein>
<dbReference type="SUPFAM" id="SSF53098">
    <property type="entry name" value="Ribonuclease H-like"/>
    <property type="match status" value="1"/>
</dbReference>
<evidence type="ECO:0008006" key="3">
    <source>
        <dbReference type="Google" id="ProtNLM"/>
    </source>
</evidence>
<dbReference type="InterPro" id="IPR012337">
    <property type="entry name" value="RNaseH-like_sf"/>
</dbReference>
<dbReference type="EMBL" id="JABTTQ020000407">
    <property type="protein sequence ID" value="KAK6139542.1"/>
    <property type="molecule type" value="Genomic_DNA"/>
</dbReference>
<dbReference type="InterPro" id="IPR036397">
    <property type="entry name" value="RNaseH_sf"/>
</dbReference>
<dbReference type="Gene3D" id="3.30.420.10">
    <property type="entry name" value="Ribonuclease H-like superfamily/Ribonuclease H"/>
    <property type="match status" value="1"/>
</dbReference>
<gene>
    <name evidence="1" type="ORF">DH2020_026717</name>
</gene>
<dbReference type="PANTHER" id="PTHR45835">
    <property type="entry name" value="YALI0A06105P"/>
    <property type="match status" value="1"/>
</dbReference>
<dbReference type="PANTHER" id="PTHR45835:SF99">
    <property type="entry name" value="CHROMO DOMAIN-CONTAINING PROTEIN-RELATED"/>
    <property type="match status" value="1"/>
</dbReference>
<keyword evidence="2" id="KW-1185">Reference proteome</keyword>
<evidence type="ECO:0000313" key="2">
    <source>
        <dbReference type="Proteomes" id="UP001318860"/>
    </source>
</evidence>
<name>A0ABR0W014_REHGL</name>
<evidence type="ECO:0000313" key="1">
    <source>
        <dbReference type="EMBL" id="KAK6139542.1"/>
    </source>
</evidence>
<comment type="caution">
    <text evidence="1">The sequence shown here is derived from an EMBL/GenBank/DDBJ whole genome shotgun (WGS) entry which is preliminary data.</text>
</comment>